<protein>
    <submittedName>
        <fullName evidence="1">Uncharacterized protein</fullName>
    </submittedName>
</protein>
<dbReference type="EMBL" id="CM042022">
    <property type="protein sequence ID" value="KAI3816240.1"/>
    <property type="molecule type" value="Genomic_DNA"/>
</dbReference>
<dbReference type="Proteomes" id="UP001056120">
    <property type="component" value="Linkage Group LG05"/>
</dbReference>
<comment type="caution">
    <text evidence="1">The sequence shown here is derived from an EMBL/GenBank/DDBJ whole genome shotgun (WGS) entry which is preliminary data.</text>
</comment>
<name>A0ACB9J7H6_9ASTR</name>
<reference evidence="2" key="1">
    <citation type="journal article" date="2022" name="Mol. Ecol. Resour.">
        <title>The genomes of chicory, endive, great burdock and yacon provide insights into Asteraceae palaeo-polyploidization history and plant inulin production.</title>
        <authorList>
            <person name="Fan W."/>
            <person name="Wang S."/>
            <person name="Wang H."/>
            <person name="Wang A."/>
            <person name="Jiang F."/>
            <person name="Liu H."/>
            <person name="Zhao H."/>
            <person name="Xu D."/>
            <person name="Zhang Y."/>
        </authorList>
    </citation>
    <scope>NUCLEOTIDE SEQUENCE [LARGE SCALE GENOMIC DNA]</scope>
    <source>
        <strain evidence="2">cv. Yunnan</strain>
    </source>
</reference>
<sequence>MNILKVHRRRICAFGCLLRVKCYNVSSFPFSHRRPKLGFVPLVAFNKTSSRVCVAMFSPFLNPVVFAPPWLWYLSDLFLYKEGEAKKKEICKQEIELKYLGSFRKKAKLLQLGCRRICLSLLFVFGVILI</sequence>
<evidence type="ECO:0000313" key="2">
    <source>
        <dbReference type="Proteomes" id="UP001056120"/>
    </source>
</evidence>
<reference evidence="1 2" key="2">
    <citation type="journal article" date="2022" name="Mol. Ecol. Resour.">
        <title>The genomes of chicory, endive, great burdock and yacon provide insights into Asteraceae paleo-polyploidization history and plant inulin production.</title>
        <authorList>
            <person name="Fan W."/>
            <person name="Wang S."/>
            <person name="Wang H."/>
            <person name="Wang A."/>
            <person name="Jiang F."/>
            <person name="Liu H."/>
            <person name="Zhao H."/>
            <person name="Xu D."/>
            <person name="Zhang Y."/>
        </authorList>
    </citation>
    <scope>NUCLEOTIDE SEQUENCE [LARGE SCALE GENOMIC DNA]</scope>
    <source>
        <strain evidence="2">cv. Yunnan</strain>
        <tissue evidence="1">Leaves</tissue>
    </source>
</reference>
<keyword evidence="2" id="KW-1185">Reference proteome</keyword>
<proteinExistence type="predicted"/>
<organism evidence="1 2">
    <name type="scientific">Smallanthus sonchifolius</name>
    <dbReference type="NCBI Taxonomy" id="185202"/>
    <lineage>
        <taxon>Eukaryota</taxon>
        <taxon>Viridiplantae</taxon>
        <taxon>Streptophyta</taxon>
        <taxon>Embryophyta</taxon>
        <taxon>Tracheophyta</taxon>
        <taxon>Spermatophyta</taxon>
        <taxon>Magnoliopsida</taxon>
        <taxon>eudicotyledons</taxon>
        <taxon>Gunneridae</taxon>
        <taxon>Pentapetalae</taxon>
        <taxon>asterids</taxon>
        <taxon>campanulids</taxon>
        <taxon>Asterales</taxon>
        <taxon>Asteraceae</taxon>
        <taxon>Asteroideae</taxon>
        <taxon>Heliantheae alliance</taxon>
        <taxon>Millerieae</taxon>
        <taxon>Smallanthus</taxon>
    </lineage>
</organism>
<gene>
    <name evidence="1" type="ORF">L1987_15933</name>
</gene>
<evidence type="ECO:0000313" key="1">
    <source>
        <dbReference type="EMBL" id="KAI3816240.1"/>
    </source>
</evidence>
<accession>A0ACB9J7H6</accession>